<dbReference type="PATRIC" id="fig|35806.4.peg.4608"/>
<reference evidence="3 4" key="1">
    <citation type="submission" date="2015-02" db="EMBL/GenBank/DDBJ databases">
        <title>Genome sequene of Rhodovulum sulfidophilum DSM 2351.</title>
        <authorList>
            <person name="Nagao N."/>
        </authorList>
    </citation>
    <scope>NUCLEOTIDE SEQUENCE [LARGE SCALE GENOMIC DNA]</scope>
    <source>
        <strain evidence="3 4">DSM 2351</strain>
        <plasmid evidence="4">Plasmid Plasmid2 DNA</plasmid>
    </source>
</reference>
<gene>
    <name evidence="3" type="ORF">NHU_04496</name>
</gene>
<feature type="region of interest" description="Disordered" evidence="1">
    <location>
        <begin position="83"/>
        <end position="103"/>
    </location>
</feature>
<evidence type="ECO:0000313" key="4">
    <source>
        <dbReference type="Proteomes" id="UP000064912"/>
    </source>
</evidence>
<sequence length="135" mass="13277">MRYPVALPLAAAPTARAASAAPLDMEMPDRGNAGGMVSKPAFGEARQDDTILVAPTVPGPDAPGIDGMLPAGRAAVVGAPGRKVEPGVTGAGLSGTKGPTPVATGMAPPRIGGAAQHHRGRTAGLFGDLVAQVVQ</sequence>
<name>A0A0D6BA03_RHOSU</name>
<dbReference type="EMBL" id="AP014802">
    <property type="protein sequence ID" value="BAQ71609.1"/>
    <property type="molecule type" value="Genomic_DNA"/>
</dbReference>
<keyword evidence="2" id="KW-0732">Signal</keyword>
<keyword evidence="3" id="KW-0614">Plasmid</keyword>
<evidence type="ECO:0000256" key="2">
    <source>
        <dbReference type="SAM" id="SignalP"/>
    </source>
</evidence>
<proteinExistence type="predicted"/>
<feature type="signal peptide" evidence="2">
    <location>
        <begin position="1"/>
        <end position="20"/>
    </location>
</feature>
<feature type="chain" id="PRO_5002301320" evidence="2">
    <location>
        <begin position="21"/>
        <end position="135"/>
    </location>
</feature>
<protein>
    <submittedName>
        <fullName evidence="3">Pseudoazurin</fullName>
    </submittedName>
</protein>
<dbReference type="AlphaFoldDB" id="A0A0D6BA03"/>
<evidence type="ECO:0000313" key="3">
    <source>
        <dbReference type="EMBL" id="BAQ71609.1"/>
    </source>
</evidence>
<dbReference type="KEGG" id="rsu:NHU_04496"/>
<accession>A0A0D6BA03</accession>
<dbReference type="Proteomes" id="UP000064912">
    <property type="component" value="Plasmid Plasmid2"/>
</dbReference>
<evidence type="ECO:0000256" key="1">
    <source>
        <dbReference type="SAM" id="MobiDB-lite"/>
    </source>
</evidence>
<geneLocation type="plasmid" evidence="4">
    <name>Plasmid2 DNA</name>
</geneLocation>
<organism evidence="3 4">
    <name type="scientific">Rhodovulum sulfidophilum</name>
    <name type="common">Rhodobacter sulfidophilus</name>
    <dbReference type="NCBI Taxonomy" id="35806"/>
    <lineage>
        <taxon>Bacteria</taxon>
        <taxon>Pseudomonadati</taxon>
        <taxon>Pseudomonadota</taxon>
        <taxon>Alphaproteobacteria</taxon>
        <taxon>Rhodobacterales</taxon>
        <taxon>Paracoccaceae</taxon>
        <taxon>Rhodovulum</taxon>
    </lineage>
</organism>